<accession>A0A419V8H0</accession>
<dbReference type="PANTHER" id="PTHR43320:SF2">
    <property type="entry name" value="2-DEHYDRO-3-DEOXYGLUCONOKINASE_2-DEHYDRO-3-DEOXYGALACTONOKINASE"/>
    <property type="match status" value="1"/>
</dbReference>
<feature type="domain" description="Carbohydrate kinase PfkB" evidence="4">
    <location>
        <begin position="1"/>
        <end position="307"/>
    </location>
</feature>
<dbReference type="Gene3D" id="3.40.1190.20">
    <property type="match status" value="1"/>
</dbReference>
<gene>
    <name evidence="5" type="ORF">ATL39_0546</name>
</gene>
<keyword evidence="6" id="KW-1185">Reference proteome</keyword>
<evidence type="ECO:0000256" key="1">
    <source>
        <dbReference type="ARBA" id="ARBA00010688"/>
    </source>
</evidence>
<dbReference type="CDD" id="cd01166">
    <property type="entry name" value="KdgK"/>
    <property type="match status" value="1"/>
</dbReference>
<dbReference type="Pfam" id="PF00294">
    <property type="entry name" value="PfkB"/>
    <property type="match status" value="1"/>
</dbReference>
<organism evidence="5 6">
    <name type="scientific">Sinobaca qinghaiensis</name>
    <dbReference type="NCBI Taxonomy" id="342944"/>
    <lineage>
        <taxon>Bacteria</taxon>
        <taxon>Bacillati</taxon>
        <taxon>Bacillota</taxon>
        <taxon>Bacilli</taxon>
        <taxon>Bacillales</taxon>
        <taxon>Sporolactobacillaceae</taxon>
        <taxon>Sinobaca</taxon>
    </lineage>
</organism>
<comment type="similarity">
    <text evidence="1">Belongs to the carbohydrate kinase PfkB family.</text>
</comment>
<proteinExistence type="inferred from homology"/>
<dbReference type="EMBL" id="RAPK01000006">
    <property type="protein sequence ID" value="RKD76330.1"/>
    <property type="molecule type" value="Genomic_DNA"/>
</dbReference>
<dbReference type="InterPro" id="IPR011611">
    <property type="entry name" value="PfkB_dom"/>
</dbReference>
<evidence type="ECO:0000313" key="5">
    <source>
        <dbReference type="EMBL" id="RKD76330.1"/>
    </source>
</evidence>
<dbReference type="InterPro" id="IPR052700">
    <property type="entry name" value="Carb_kinase_PfkB-like"/>
</dbReference>
<evidence type="ECO:0000256" key="2">
    <source>
        <dbReference type="ARBA" id="ARBA00022679"/>
    </source>
</evidence>
<dbReference type="OrthoDB" id="9813569at2"/>
<keyword evidence="3 5" id="KW-0418">Kinase</keyword>
<dbReference type="SUPFAM" id="SSF53613">
    <property type="entry name" value="Ribokinase-like"/>
    <property type="match status" value="1"/>
</dbReference>
<evidence type="ECO:0000313" key="6">
    <source>
        <dbReference type="Proteomes" id="UP000285120"/>
    </source>
</evidence>
<protein>
    <submittedName>
        <fullName evidence="5">2-dehydro-3-deoxygluconokinase</fullName>
    </submittedName>
</protein>
<dbReference type="PROSITE" id="PS50890">
    <property type="entry name" value="PUA"/>
    <property type="match status" value="1"/>
</dbReference>
<evidence type="ECO:0000256" key="3">
    <source>
        <dbReference type="ARBA" id="ARBA00022777"/>
    </source>
</evidence>
<dbReference type="GO" id="GO:0016301">
    <property type="term" value="F:kinase activity"/>
    <property type="evidence" value="ECO:0007669"/>
    <property type="project" value="UniProtKB-KW"/>
</dbReference>
<dbReference type="InterPro" id="IPR029056">
    <property type="entry name" value="Ribokinase-like"/>
</dbReference>
<name>A0A419V8H0_9BACL</name>
<reference evidence="5 6" key="1">
    <citation type="submission" date="2018-09" db="EMBL/GenBank/DDBJ databases">
        <title>Genomic Encyclopedia of Archaeal and Bacterial Type Strains, Phase II (KMG-II): from individual species to whole genera.</title>
        <authorList>
            <person name="Goeker M."/>
        </authorList>
    </citation>
    <scope>NUCLEOTIDE SEQUENCE [LARGE SCALE GENOMIC DNA]</scope>
    <source>
        <strain evidence="5 6">DSM 17008</strain>
    </source>
</reference>
<comment type="caution">
    <text evidence="5">The sequence shown here is derived from an EMBL/GenBank/DDBJ whole genome shotgun (WGS) entry which is preliminary data.</text>
</comment>
<keyword evidence="2" id="KW-0808">Transferase</keyword>
<dbReference type="RefSeq" id="WP_120191742.1">
    <property type="nucleotide sequence ID" value="NZ_RAPK01000006.1"/>
</dbReference>
<evidence type="ECO:0000259" key="4">
    <source>
        <dbReference type="Pfam" id="PF00294"/>
    </source>
</evidence>
<dbReference type="PANTHER" id="PTHR43320">
    <property type="entry name" value="SUGAR KINASE"/>
    <property type="match status" value="1"/>
</dbReference>
<dbReference type="Proteomes" id="UP000285120">
    <property type="component" value="Unassembled WGS sequence"/>
</dbReference>
<sequence>MDRIVTLGEIMLRLSPPAPYKMKQSETLCAFYGGAEANVAVAFRNLGNSSTFLTALPDNTPGDAAIAYLNREGVDTSLIERTGRRLGIYYIEEGTAQRPASVTYDRAYSSFSEWIPGPLDWDSIFAEVDVLHTTGITLALGEAGFETAELVIKEAKKRGVQVSFDFNYRSKLWTKEQAKSAYEQILPYVDICFGSALDLTLTLQWPEEEEQRLFASFMKKYDITWFVTSRRTTLTNTHHQLEGTIQHKNGKTARSGVFEVNVVDRIGGGDAFAAGFLDQLSNQTESAMEEAVVFATATGVLQHTIKGDAFLLARQEVKNFMNSQRGSGVLR</sequence>
<dbReference type="AlphaFoldDB" id="A0A419V8H0"/>